<evidence type="ECO:0000313" key="2">
    <source>
        <dbReference type="EMBL" id="MCI91255.1"/>
    </source>
</evidence>
<reference evidence="2 3" key="1">
    <citation type="journal article" date="2018" name="Front. Plant Sci.">
        <title>Red Clover (Trifolium pratense) and Zigzag Clover (T. medium) - A Picture of Genomic Similarities and Differences.</title>
        <authorList>
            <person name="Dluhosova J."/>
            <person name="Istvanek J."/>
            <person name="Nedelnik J."/>
            <person name="Repkova J."/>
        </authorList>
    </citation>
    <scope>NUCLEOTIDE SEQUENCE [LARGE SCALE GENOMIC DNA]</scope>
    <source>
        <strain evidence="3">cv. 10/8</strain>
        <tissue evidence="2">Leaf</tissue>
    </source>
</reference>
<feature type="region of interest" description="Disordered" evidence="1">
    <location>
        <begin position="1"/>
        <end position="29"/>
    </location>
</feature>
<keyword evidence="3" id="KW-1185">Reference proteome</keyword>
<protein>
    <submittedName>
        <fullName evidence="2">Uncharacterized protein</fullName>
    </submittedName>
</protein>
<evidence type="ECO:0000256" key="1">
    <source>
        <dbReference type="SAM" id="MobiDB-lite"/>
    </source>
</evidence>
<dbReference type="EMBL" id="LXQA011267144">
    <property type="protein sequence ID" value="MCI91255.1"/>
    <property type="molecule type" value="Genomic_DNA"/>
</dbReference>
<evidence type="ECO:0000313" key="3">
    <source>
        <dbReference type="Proteomes" id="UP000265520"/>
    </source>
</evidence>
<feature type="non-terminal residue" evidence="2">
    <location>
        <position position="1"/>
    </location>
</feature>
<name>A0A392VX42_9FABA</name>
<feature type="compositionally biased region" description="Acidic residues" evidence="1">
    <location>
        <begin position="10"/>
        <end position="29"/>
    </location>
</feature>
<comment type="caution">
    <text evidence="2">The sequence shown here is derived from an EMBL/GenBank/DDBJ whole genome shotgun (WGS) entry which is preliminary data.</text>
</comment>
<proteinExistence type="predicted"/>
<dbReference type="AlphaFoldDB" id="A0A392VX42"/>
<organism evidence="2 3">
    <name type="scientific">Trifolium medium</name>
    <dbReference type="NCBI Taxonomy" id="97028"/>
    <lineage>
        <taxon>Eukaryota</taxon>
        <taxon>Viridiplantae</taxon>
        <taxon>Streptophyta</taxon>
        <taxon>Embryophyta</taxon>
        <taxon>Tracheophyta</taxon>
        <taxon>Spermatophyta</taxon>
        <taxon>Magnoliopsida</taxon>
        <taxon>eudicotyledons</taxon>
        <taxon>Gunneridae</taxon>
        <taxon>Pentapetalae</taxon>
        <taxon>rosids</taxon>
        <taxon>fabids</taxon>
        <taxon>Fabales</taxon>
        <taxon>Fabaceae</taxon>
        <taxon>Papilionoideae</taxon>
        <taxon>50 kb inversion clade</taxon>
        <taxon>NPAAA clade</taxon>
        <taxon>Hologalegina</taxon>
        <taxon>IRL clade</taxon>
        <taxon>Trifolieae</taxon>
        <taxon>Trifolium</taxon>
    </lineage>
</organism>
<accession>A0A392VX42</accession>
<dbReference type="Proteomes" id="UP000265520">
    <property type="component" value="Unassembled WGS sequence"/>
</dbReference>
<sequence length="29" mass="3294">PEYVQMVEHEEAEQEEGEAQDESNDEDGA</sequence>